<dbReference type="GO" id="GO:0005198">
    <property type="term" value="F:structural molecule activity"/>
    <property type="evidence" value="ECO:0007669"/>
    <property type="project" value="UniProtKB-UniRule"/>
</dbReference>
<dbReference type="Pfam" id="PF00669">
    <property type="entry name" value="Flagellin_N"/>
    <property type="match status" value="1"/>
</dbReference>
<comment type="subcellular location">
    <subcellularLocation>
        <location evidence="3">Secreted</location>
    </subcellularLocation>
    <subcellularLocation>
        <location evidence="3">Bacterial flagellum</location>
    </subcellularLocation>
</comment>
<evidence type="ECO:0000313" key="7">
    <source>
        <dbReference type="Proteomes" id="UP000602745"/>
    </source>
</evidence>
<keyword evidence="7" id="KW-1185">Reference proteome</keyword>
<dbReference type="InterPro" id="IPR001029">
    <property type="entry name" value="Flagellin_N"/>
</dbReference>
<keyword evidence="6" id="KW-0969">Cilium</keyword>
<organism evidence="6 7">
    <name type="scientific">Agaricicola taiwanensis</name>
    <dbReference type="NCBI Taxonomy" id="591372"/>
    <lineage>
        <taxon>Bacteria</taxon>
        <taxon>Pseudomonadati</taxon>
        <taxon>Pseudomonadota</taxon>
        <taxon>Alphaproteobacteria</taxon>
        <taxon>Rhodobacterales</taxon>
        <taxon>Paracoccaceae</taxon>
        <taxon>Agaricicola</taxon>
    </lineage>
</organism>
<keyword evidence="2 3" id="KW-0975">Bacterial flagellum</keyword>
<dbReference type="GO" id="GO:0009288">
    <property type="term" value="C:bacterial-type flagellum"/>
    <property type="evidence" value="ECO:0007669"/>
    <property type="project" value="UniProtKB-SubCell"/>
</dbReference>
<dbReference type="Pfam" id="PF00700">
    <property type="entry name" value="Flagellin_C"/>
    <property type="match status" value="1"/>
</dbReference>
<comment type="function">
    <text evidence="3">Flagellin is the subunit protein which polymerizes to form the filaments of bacterial flagella.</text>
</comment>
<dbReference type="EMBL" id="BMCP01000002">
    <property type="protein sequence ID" value="GGE40534.1"/>
    <property type="molecule type" value="Genomic_DNA"/>
</dbReference>
<keyword evidence="6" id="KW-0966">Cell projection</keyword>
<name>A0A8J2VXA4_9RHOB</name>
<evidence type="ECO:0000256" key="1">
    <source>
        <dbReference type="ARBA" id="ARBA00005709"/>
    </source>
</evidence>
<comment type="caution">
    <text evidence="6">The sequence shown here is derived from an EMBL/GenBank/DDBJ whole genome shotgun (WGS) entry which is preliminary data.</text>
</comment>
<keyword evidence="6" id="KW-0282">Flagellum</keyword>
<proteinExistence type="inferred from homology"/>
<dbReference type="Gene3D" id="1.20.1330.10">
    <property type="entry name" value="f41 fragment of flagellin, N-terminal domain"/>
    <property type="match status" value="1"/>
</dbReference>
<protein>
    <recommendedName>
        <fullName evidence="3">Flagellin</fullName>
    </recommendedName>
</protein>
<dbReference type="GO" id="GO:0005576">
    <property type="term" value="C:extracellular region"/>
    <property type="evidence" value="ECO:0007669"/>
    <property type="project" value="UniProtKB-SubCell"/>
</dbReference>
<gene>
    <name evidence="6" type="ORF">GCM10007276_17350</name>
</gene>
<comment type="similarity">
    <text evidence="1 3">Belongs to the bacterial flagellin family.</text>
</comment>
<evidence type="ECO:0000256" key="3">
    <source>
        <dbReference type="RuleBase" id="RU362073"/>
    </source>
</evidence>
<feature type="domain" description="Flagellin N-terminal" evidence="4">
    <location>
        <begin position="12"/>
        <end position="114"/>
    </location>
</feature>
<evidence type="ECO:0000256" key="2">
    <source>
        <dbReference type="ARBA" id="ARBA00023143"/>
    </source>
</evidence>
<reference evidence="6" key="1">
    <citation type="journal article" date="2014" name="Int. J. Syst. Evol. Microbiol.">
        <title>Complete genome sequence of Corynebacterium casei LMG S-19264T (=DSM 44701T), isolated from a smear-ripened cheese.</title>
        <authorList>
            <consortium name="US DOE Joint Genome Institute (JGI-PGF)"/>
            <person name="Walter F."/>
            <person name="Albersmeier A."/>
            <person name="Kalinowski J."/>
            <person name="Ruckert C."/>
        </authorList>
    </citation>
    <scope>NUCLEOTIDE SEQUENCE</scope>
    <source>
        <strain evidence="6">CCM 7684</strain>
    </source>
</reference>
<evidence type="ECO:0000259" key="4">
    <source>
        <dbReference type="Pfam" id="PF00669"/>
    </source>
</evidence>
<feature type="domain" description="Flagellin C-terminal" evidence="5">
    <location>
        <begin position="636"/>
        <end position="720"/>
    </location>
</feature>
<dbReference type="Proteomes" id="UP000602745">
    <property type="component" value="Unassembled WGS sequence"/>
</dbReference>
<dbReference type="RefSeq" id="WP_188409351.1">
    <property type="nucleotide sequence ID" value="NZ_BMCP01000002.1"/>
</dbReference>
<keyword evidence="3" id="KW-0964">Secreted</keyword>
<reference evidence="6" key="2">
    <citation type="submission" date="2020-09" db="EMBL/GenBank/DDBJ databases">
        <authorList>
            <person name="Sun Q."/>
            <person name="Sedlacek I."/>
        </authorList>
    </citation>
    <scope>NUCLEOTIDE SEQUENCE</scope>
    <source>
        <strain evidence="6">CCM 7684</strain>
    </source>
</reference>
<dbReference type="AlphaFoldDB" id="A0A8J2VXA4"/>
<sequence length="720" mass="72840">MASDITLSNAVRNNLLSLQNTADLLGRTQERLATGKKVNSALDNPTNFFTASSLTARSSDLSSLLDSVSNSVQALKAADTGISGLTKLVESAKATARQALQAPVAYTQKPSVTSNALTGISADALTGTTNKVTGTKAGLTLDKTLNEGSITIATANGAATTITVGAAPGNAATVGDVIDQINSVSGLAARLTDTGKLEITSADGTGVQINYKGGAADLAAGPSETTGTVAVADDAALQALFATDKELTLVAEDGDTSTITLTATSTKEDLLTALNANGFSAEFDTDNQLRVGREDGQSFTVSGTAATDLGITNGTFVAASQGGSFTAPPPGTSQVSGTVAVADDAALQALAGEINLVAEDGDSATYTIDGTSTIADLTSTLTANGFTVSFDSDNQLKIARDDGQSFSVAGTGAAALGIDNGTTVPAYDPADTAGPLEQLGLSSTYSNNLDGKSLTVTTGQGTSDERTVTVSFGVGEDQVNSIAALNQAFGDAGVAVEALVVNGSLKIQSTNAAAGQTFEIEGTALGATGTDAAFTSATGTTKESTPATFGGAGDESRKAFVKDYNDLLKQINVLASDSSYNGINLLAGDDLSVVFNENGSSKLDIKGVSFDAEGLGLNDITESDFRDSQSVNNVIGKLDAALGSLRSQASKFGSNLSIVETRQNFTKELINVLDTGAANLTLADTNEEGANALALQTRQQLSTTALSLSSQADQAVLRLF</sequence>
<evidence type="ECO:0000313" key="6">
    <source>
        <dbReference type="EMBL" id="GGE40534.1"/>
    </source>
</evidence>
<dbReference type="InterPro" id="IPR046358">
    <property type="entry name" value="Flagellin_C"/>
</dbReference>
<evidence type="ECO:0000259" key="5">
    <source>
        <dbReference type="Pfam" id="PF00700"/>
    </source>
</evidence>
<dbReference type="SUPFAM" id="SSF64518">
    <property type="entry name" value="Phase 1 flagellin"/>
    <property type="match status" value="2"/>
</dbReference>
<accession>A0A8J2VXA4</accession>